<dbReference type="Gene3D" id="3.10.129.10">
    <property type="entry name" value="Hotdog Thioesterase"/>
    <property type="match status" value="1"/>
</dbReference>
<dbReference type="GO" id="GO:0047617">
    <property type="term" value="F:fatty acyl-CoA hydrolase activity"/>
    <property type="evidence" value="ECO:0007669"/>
    <property type="project" value="InterPro"/>
</dbReference>
<gene>
    <name evidence="4" type="ORF">UA74_18290</name>
</gene>
<evidence type="ECO:0000313" key="4">
    <source>
        <dbReference type="EMBL" id="APU15686.1"/>
    </source>
</evidence>
<name>A0AAC9LE39_9PSEU</name>
<proteinExistence type="inferred from homology"/>
<accession>A0AAC9LE39</accession>
<dbReference type="PANTHER" id="PTHR21660:SF1">
    <property type="entry name" value="ACYL-COENZYME A THIOESTERASE 13"/>
    <property type="match status" value="1"/>
</dbReference>
<dbReference type="InterPro" id="IPR029069">
    <property type="entry name" value="HotDog_dom_sf"/>
</dbReference>
<dbReference type="Pfam" id="PF03061">
    <property type="entry name" value="4HBT"/>
    <property type="match status" value="1"/>
</dbReference>
<keyword evidence="5" id="KW-1185">Reference proteome</keyword>
<feature type="domain" description="Thioesterase" evidence="3">
    <location>
        <begin position="59"/>
        <end position="136"/>
    </location>
</feature>
<organism evidence="4 5">
    <name type="scientific">Actinoalloteichus fjordicus</name>
    <dbReference type="NCBI Taxonomy" id="1612552"/>
    <lineage>
        <taxon>Bacteria</taxon>
        <taxon>Bacillati</taxon>
        <taxon>Actinomycetota</taxon>
        <taxon>Actinomycetes</taxon>
        <taxon>Pseudonocardiales</taxon>
        <taxon>Pseudonocardiaceae</taxon>
        <taxon>Actinoalloteichus</taxon>
    </lineage>
</organism>
<evidence type="ECO:0000256" key="2">
    <source>
        <dbReference type="ARBA" id="ARBA00022801"/>
    </source>
</evidence>
<reference evidence="5" key="1">
    <citation type="submission" date="2016-06" db="EMBL/GenBank/DDBJ databases">
        <title>Complete genome sequence of Actinoalloteichus fjordicus DSM 46855 (=ADI127-17), type strain of the new species Actinoalloteichus fjordicus.</title>
        <authorList>
            <person name="Ruckert C."/>
            <person name="Nouioui I."/>
            <person name="Willmese J."/>
            <person name="van Wezel G."/>
            <person name="Klenk H.-P."/>
            <person name="Kalinowski J."/>
            <person name="Zotchev S.B."/>
        </authorList>
    </citation>
    <scope>NUCLEOTIDE SEQUENCE [LARGE SCALE GENOMIC DNA]</scope>
    <source>
        <strain evidence="5">ADI127-7</strain>
    </source>
</reference>
<dbReference type="InterPro" id="IPR006683">
    <property type="entry name" value="Thioestr_dom"/>
</dbReference>
<evidence type="ECO:0000256" key="1">
    <source>
        <dbReference type="ARBA" id="ARBA00008324"/>
    </source>
</evidence>
<dbReference type="AlphaFoldDB" id="A0AAC9LE39"/>
<dbReference type="InterPro" id="IPR003736">
    <property type="entry name" value="PAAI_dom"/>
</dbReference>
<comment type="similarity">
    <text evidence="1">Belongs to the thioesterase PaaI family.</text>
</comment>
<dbReference type="Proteomes" id="UP000185511">
    <property type="component" value="Chromosome"/>
</dbReference>
<dbReference type="KEGG" id="acad:UA74_18290"/>
<sequence length="149" mass="15819">MSMHREDAVPSGLELLRAARGHETSAGIGLLLGMRFEDIEDGRLTLRCRTRSQFANPLGTLHGGILATLLDSAMGCAVHTTLPGGIGYTSVDLAVKFLRPGSIDDVELLAEGRVVHRGRRTSTAEGTVHDAAGRLLATGTTTCLILRDD</sequence>
<dbReference type="InterPro" id="IPR039298">
    <property type="entry name" value="ACOT13"/>
</dbReference>
<evidence type="ECO:0000313" key="5">
    <source>
        <dbReference type="Proteomes" id="UP000185511"/>
    </source>
</evidence>
<keyword evidence="2" id="KW-0378">Hydrolase</keyword>
<evidence type="ECO:0000259" key="3">
    <source>
        <dbReference type="Pfam" id="PF03061"/>
    </source>
</evidence>
<dbReference type="NCBIfam" id="TIGR00369">
    <property type="entry name" value="unchar_dom_1"/>
    <property type="match status" value="1"/>
</dbReference>
<dbReference type="CDD" id="cd03443">
    <property type="entry name" value="PaaI_thioesterase"/>
    <property type="match status" value="1"/>
</dbReference>
<protein>
    <recommendedName>
        <fullName evidence="3">Thioesterase domain-containing protein</fullName>
    </recommendedName>
</protein>
<dbReference type="PANTHER" id="PTHR21660">
    <property type="entry name" value="THIOESTERASE SUPERFAMILY MEMBER-RELATED"/>
    <property type="match status" value="1"/>
</dbReference>
<dbReference type="EMBL" id="CP016076">
    <property type="protein sequence ID" value="APU15686.1"/>
    <property type="molecule type" value="Genomic_DNA"/>
</dbReference>
<dbReference type="SUPFAM" id="SSF54637">
    <property type="entry name" value="Thioesterase/thiol ester dehydrase-isomerase"/>
    <property type="match status" value="1"/>
</dbReference>